<sequence>MSKLVTSISLFVFFFAVQNSQAQDSFYGKAYFGTSSAALITKKGFVGGPGYDVERFREFGFLIEKELNAKWALETGVNIATANVIVSSNAGPDLNFTNYKFQMLSFPLLMKYSISSFLYVNGGPMLDIQSSERTSINQSGIGYLIGIGAQHYFNKIGVFVNPHLKRHAAISFDSSNSNLTELGIQFGVAYKF</sequence>
<feature type="domain" description="Outer membrane protein beta-barrel" evidence="2">
    <location>
        <begin position="59"/>
        <end position="192"/>
    </location>
</feature>
<dbReference type="RefSeq" id="WP_241410476.1">
    <property type="nucleotide sequence ID" value="NZ_JAKZGO010000003.1"/>
</dbReference>
<dbReference type="Proteomes" id="UP001165430">
    <property type="component" value="Unassembled WGS sequence"/>
</dbReference>
<name>A0ABS9V959_9BACT</name>
<dbReference type="InterPro" id="IPR011250">
    <property type="entry name" value="OMP/PagP_B-barrel"/>
</dbReference>
<dbReference type="Pfam" id="PF13568">
    <property type="entry name" value="OMP_b-brl_2"/>
    <property type="match status" value="1"/>
</dbReference>
<proteinExistence type="predicted"/>
<evidence type="ECO:0000259" key="2">
    <source>
        <dbReference type="Pfam" id="PF13568"/>
    </source>
</evidence>
<keyword evidence="4" id="KW-1185">Reference proteome</keyword>
<dbReference type="InterPro" id="IPR025665">
    <property type="entry name" value="Beta-barrel_OMP_2"/>
</dbReference>
<reference evidence="3" key="1">
    <citation type="submission" date="2022-03" db="EMBL/GenBank/DDBJ databases">
        <title>De novo assembled genomes of Belliella spp. (Cyclobacteriaceae) strains.</title>
        <authorList>
            <person name="Szabo A."/>
            <person name="Korponai K."/>
            <person name="Felfoldi T."/>
        </authorList>
    </citation>
    <scope>NUCLEOTIDE SEQUENCE</scope>
    <source>
        <strain evidence="3">DSM 111903</strain>
    </source>
</reference>
<evidence type="ECO:0000256" key="1">
    <source>
        <dbReference type="SAM" id="SignalP"/>
    </source>
</evidence>
<keyword evidence="1" id="KW-0732">Signal</keyword>
<protein>
    <submittedName>
        <fullName evidence="3">PorT family protein</fullName>
    </submittedName>
</protein>
<feature type="signal peptide" evidence="1">
    <location>
        <begin position="1"/>
        <end position="22"/>
    </location>
</feature>
<evidence type="ECO:0000313" key="4">
    <source>
        <dbReference type="Proteomes" id="UP001165430"/>
    </source>
</evidence>
<organism evidence="3 4">
    <name type="scientific">Belliella alkalica</name>
    <dbReference type="NCBI Taxonomy" id="1730871"/>
    <lineage>
        <taxon>Bacteria</taxon>
        <taxon>Pseudomonadati</taxon>
        <taxon>Bacteroidota</taxon>
        <taxon>Cytophagia</taxon>
        <taxon>Cytophagales</taxon>
        <taxon>Cyclobacteriaceae</taxon>
        <taxon>Belliella</taxon>
    </lineage>
</organism>
<accession>A0ABS9V959</accession>
<comment type="caution">
    <text evidence="3">The sequence shown here is derived from an EMBL/GenBank/DDBJ whole genome shotgun (WGS) entry which is preliminary data.</text>
</comment>
<gene>
    <name evidence="3" type="ORF">MM213_05575</name>
</gene>
<dbReference type="SUPFAM" id="SSF56925">
    <property type="entry name" value="OMPA-like"/>
    <property type="match status" value="1"/>
</dbReference>
<feature type="chain" id="PRO_5045798105" evidence="1">
    <location>
        <begin position="23"/>
        <end position="192"/>
    </location>
</feature>
<evidence type="ECO:0000313" key="3">
    <source>
        <dbReference type="EMBL" id="MCH7412941.1"/>
    </source>
</evidence>
<dbReference type="EMBL" id="JAKZGO010000003">
    <property type="protein sequence ID" value="MCH7412941.1"/>
    <property type="molecule type" value="Genomic_DNA"/>
</dbReference>